<feature type="region of interest" description="Disordered" evidence="1">
    <location>
        <begin position="39"/>
        <end position="61"/>
    </location>
</feature>
<comment type="caution">
    <text evidence="2">The sequence shown here is derived from an EMBL/GenBank/DDBJ whole genome shotgun (WGS) entry which is preliminary data.</text>
</comment>
<gene>
    <name evidence="2" type="ORF">Glove_181g11</name>
</gene>
<sequence length="77" mass="8791">MKGVWGDGDYYGEITYRLNCWEDIQKGIPIENVTSEDVISEEVTPETKVSTSNKSRPPISVLLSDPEKKQKHIIEMH</sequence>
<evidence type="ECO:0000256" key="1">
    <source>
        <dbReference type="SAM" id="MobiDB-lite"/>
    </source>
</evidence>
<proteinExistence type="predicted"/>
<name>A0A397IN03_9GLOM</name>
<protein>
    <submittedName>
        <fullName evidence="2">Uncharacterized protein</fullName>
    </submittedName>
</protein>
<organism evidence="2 3">
    <name type="scientific">Diversispora epigaea</name>
    <dbReference type="NCBI Taxonomy" id="1348612"/>
    <lineage>
        <taxon>Eukaryota</taxon>
        <taxon>Fungi</taxon>
        <taxon>Fungi incertae sedis</taxon>
        <taxon>Mucoromycota</taxon>
        <taxon>Glomeromycotina</taxon>
        <taxon>Glomeromycetes</taxon>
        <taxon>Diversisporales</taxon>
        <taxon>Diversisporaceae</taxon>
        <taxon>Diversispora</taxon>
    </lineage>
</organism>
<dbReference type="Proteomes" id="UP000266861">
    <property type="component" value="Unassembled WGS sequence"/>
</dbReference>
<keyword evidence="3" id="KW-1185">Reference proteome</keyword>
<dbReference type="EMBL" id="PQFF01000171">
    <property type="protein sequence ID" value="RHZ77321.1"/>
    <property type="molecule type" value="Genomic_DNA"/>
</dbReference>
<reference evidence="2 3" key="1">
    <citation type="submission" date="2018-08" db="EMBL/GenBank/DDBJ databases">
        <title>Genome and evolution of the arbuscular mycorrhizal fungus Diversispora epigaea (formerly Glomus versiforme) and its bacterial endosymbionts.</title>
        <authorList>
            <person name="Sun X."/>
            <person name="Fei Z."/>
            <person name="Harrison M."/>
        </authorList>
    </citation>
    <scope>NUCLEOTIDE SEQUENCE [LARGE SCALE GENOMIC DNA]</scope>
    <source>
        <strain evidence="2 3">IT104</strain>
    </source>
</reference>
<evidence type="ECO:0000313" key="3">
    <source>
        <dbReference type="Proteomes" id="UP000266861"/>
    </source>
</evidence>
<dbReference type="OrthoDB" id="2439275at2759"/>
<evidence type="ECO:0000313" key="2">
    <source>
        <dbReference type="EMBL" id="RHZ77321.1"/>
    </source>
</evidence>
<dbReference type="AlphaFoldDB" id="A0A397IN03"/>
<accession>A0A397IN03</accession>